<feature type="compositionally biased region" description="Polar residues" evidence="6">
    <location>
        <begin position="1403"/>
        <end position="1413"/>
    </location>
</feature>
<dbReference type="InterPro" id="IPR013320">
    <property type="entry name" value="ConA-like_dom_sf"/>
</dbReference>
<dbReference type="CDD" id="cd12878">
    <property type="entry name" value="SPRY2_RyR"/>
    <property type="match status" value="1"/>
</dbReference>
<dbReference type="InterPro" id="IPR001870">
    <property type="entry name" value="B30.2/SPRY"/>
</dbReference>
<dbReference type="Gene3D" id="6.20.350.10">
    <property type="match status" value="1"/>
</dbReference>
<feature type="compositionally biased region" description="Basic and acidic residues" evidence="6">
    <location>
        <begin position="451"/>
        <end position="462"/>
    </location>
</feature>
<dbReference type="InterPro" id="IPR035762">
    <property type="entry name" value="SPRY3_RyR"/>
</dbReference>
<dbReference type="Pfam" id="PF00622">
    <property type="entry name" value="SPRY"/>
    <property type="match status" value="2"/>
</dbReference>
<dbReference type="Pfam" id="PF21119">
    <property type="entry name" value="RYDR_Jsol"/>
    <property type="match status" value="1"/>
</dbReference>
<dbReference type="Gene3D" id="2.60.120.920">
    <property type="match status" value="2"/>
</dbReference>
<dbReference type="InterPro" id="IPR000699">
    <property type="entry name" value="RIH_dom"/>
</dbReference>
<comment type="caution">
    <text evidence="8">The sequence shown here is derived from an EMBL/GenBank/DDBJ whole genome shotgun (WGS) entry which is preliminary data.</text>
</comment>
<feature type="compositionally biased region" description="Basic and acidic residues" evidence="6">
    <location>
        <begin position="469"/>
        <end position="483"/>
    </location>
</feature>
<dbReference type="PROSITE" id="PS50188">
    <property type="entry name" value="B302_SPRY"/>
    <property type="match status" value="2"/>
</dbReference>
<feature type="compositionally biased region" description="Basic and acidic residues" evidence="6">
    <location>
        <begin position="571"/>
        <end position="582"/>
    </location>
</feature>
<evidence type="ECO:0000256" key="2">
    <source>
        <dbReference type="ARBA" id="ARBA00022568"/>
    </source>
</evidence>
<dbReference type="Pfam" id="PF01365">
    <property type="entry name" value="RYDR_ITPR"/>
    <property type="match status" value="1"/>
</dbReference>
<evidence type="ECO:0000256" key="1">
    <source>
        <dbReference type="ARBA" id="ARBA00004326"/>
    </source>
</evidence>
<feature type="region of interest" description="Disordered" evidence="6">
    <location>
        <begin position="429"/>
        <end position="602"/>
    </location>
</feature>
<comment type="subcellular location">
    <subcellularLocation>
        <location evidence="1">Sarcoplasmic reticulum membrane</location>
        <topology evidence="1">Multi-pass membrane protein</topology>
    </subcellularLocation>
</comment>
<dbReference type="SMART" id="SM00449">
    <property type="entry name" value="SPRY"/>
    <property type="match status" value="2"/>
</dbReference>
<keyword evidence="2" id="KW-0813">Transport</keyword>
<dbReference type="OrthoDB" id="300855at2759"/>
<evidence type="ECO:0000259" key="7">
    <source>
        <dbReference type="PROSITE" id="PS50188"/>
    </source>
</evidence>
<keyword evidence="3" id="KW-0107">Calcium channel</keyword>
<organism evidence="8 9">
    <name type="scientific">Owenia fusiformis</name>
    <name type="common">Polychaete worm</name>
    <dbReference type="NCBI Taxonomy" id="6347"/>
    <lineage>
        <taxon>Eukaryota</taxon>
        <taxon>Metazoa</taxon>
        <taxon>Spiralia</taxon>
        <taxon>Lophotrochozoa</taxon>
        <taxon>Annelida</taxon>
        <taxon>Polychaeta</taxon>
        <taxon>Sedentaria</taxon>
        <taxon>Canalipalpata</taxon>
        <taxon>Sabellida</taxon>
        <taxon>Oweniida</taxon>
        <taxon>Oweniidae</taxon>
        <taxon>Owenia</taxon>
    </lineage>
</organism>
<evidence type="ECO:0000256" key="3">
    <source>
        <dbReference type="ARBA" id="ARBA00022673"/>
    </source>
</evidence>
<dbReference type="InterPro" id="IPR015925">
    <property type="entry name" value="Ryanodine_IP3_receptor"/>
</dbReference>
<proteinExistence type="predicted"/>
<dbReference type="InterPro" id="IPR048581">
    <property type="entry name" value="RYDR_Jsol"/>
</dbReference>
<feature type="non-terminal residue" evidence="8">
    <location>
        <position position="1987"/>
    </location>
</feature>
<reference evidence="8" key="1">
    <citation type="submission" date="2022-03" db="EMBL/GenBank/DDBJ databases">
        <authorList>
            <person name="Martin C."/>
        </authorList>
    </citation>
    <scope>NUCLEOTIDE SEQUENCE</scope>
</reference>
<dbReference type="InterPro" id="IPR003877">
    <property type="entry name" value="SPRY_dom"/>
</dbReference>
<dbReference type="GO" id="GO:0033017">
    <property type="term" value="C:sarcoplasmic reticulum membrane"/>
    <property type="evidence" value="ECO:0007669"/>
    <property type="project" value="UniProtKB-SubCell"/>
</dbReference>
<dbReference type="GO" id="GO:0030018">
    <property type="term" value="C:Z disc"/>
    <property type="evidence" value="ECO:0007669"/>
    <property type="project" value="TreeGrafter"/>
</dbReference>
<gene>
    <name evidence="8" type="ORF">OFUS_LOCUS17749</name>
</gene>
<feature type="compositionally biased region" description="Basic and acidic residues" evidence="6">
    <location>
        <begin position="520"/>
        <end position="548"/>
    </location>
</feature>
<keyword evidence="2" id="KW-0406">Ion transport</keyword>
<dbReference type="EMBL" id="CAIIXF020000008">
    <property type="protein sequence ID" value="CAH1792824.1"/>
    <property type="molecule type" value="Genomic_DNA"/>
</dbReference>
<dbReference type="Proteomes" id="UP000749559">
    <property type="component" value="Unassembled WGS sequence"/>
</dbReference>
<dbReference type="PANTHER" id="PTHR46399">
    <property type="entry name" value="B30.2/SPRY DOMAIN-CONTAINING PROTEIN"/>
    <property type="match status" value="1"/>
</dbReference>
<dbReference type="GO" id="GO:0034704">
    <property type="term" value="C:calcium channel complex"/>
    <property type="evidence" value="ECO:0007669"/>
    <property type="project" value="TreeGrafter"/>
</dbReference>
<keyword evidence="4" id="KW-0106">Calcium</keyword>
<dbReference type="Pfam" id="PF02026">
    <property type="entry name" value="RyR"/>
    <property type="match status" value="1"/>
</dbReference>
<feature type="domain" description="B30.2/SPRY" evidence="7">
    <location>
        <begin position="50"/>
        <end position="238"/>
    </location>
</feature>
<keyword evidence="2" id="KW-0109">Calcium transport</keyword>
<feature type="region of interest" description="Disordered" evidence="6">
    <location>
        <begin position="74"/>
        <end position="98"/>
    </location>
</feature>
<dbReference type="GO" id="GO:0006941">
    <property type="term" value="P:striated muscle contraction"/>
    <property type="evidence" value="ECO:0007669"/>
    <property type="project" value="TreeGrafter"/>
</dbReference>
<dbReference type="GO" id="GO:0005790">
    <property type="term" value="C:smooth endoplasmic reticulum"/>
    <property type="evidence" value="ECO:0007669"/>
    <property type="project" value="TreeGrafter"/>
</dbReference>
<evidence type="ECO:0000256" key="4">
    <source>
        <dbReference type="ARBA" id="ARBA00022837"/>
    </source>
</evidence>
<keyword evidence="9" id="KW-1185">Reference proteome</keyword>
<dbReference type="SUPFAM" id="SSF49899">
    <property type="entry name" value="Concanavalin A-like lectins/glucanases"/>
    <property type="match status" value="2"/>
</dbReference>
<dbReference type="CDD" id="cd12879">
    <property type="entry name" value="SPRY3_RyR"/>
    <property type="match status" value="1"/>
</dbReference>
<dbReference type="GO" id="GO:0042383">
    <property type="term" value="C:sarcolemma"/>
    <property type="evidence" value="ECO:0007669"/>
    <property type="project" value="TreeGrafter"/>
</dbReference>
<dbReference type="InterPro" id="IPR035764">
    <property type="entry name" value="SPRY2_RyR"/>
</dbReference>
<accession>A0A8S4PI77</accession>
<dbReference type="InterPro" id="IPR043136">
    <property type="entry name" value="B30.2/SPRY_sf"/>
</dbReference>
<sequence>MDELVDCLAENTHNVWARDRIKQGWTYGVIEDQYTRRSPHLVPYNKVDPLIKKANRETANETVRTLLAYGYQLEPPTNEAGESGTSPSGLSRDLSDKKQPYRTYRGETTYAVTSGKWYYELEVITPGYMRVGYCKVSFKPGKELGEDDKSYGFDGYAAKKWHQGAESYGKQWQEGDVIGCLLDITDKTITFSLNGELMMDSMGQEIAFKDISITEGYVPAFTLGAKQLGKLNFGQDVNTLKYFTCCGLQEGYEPFCVNMTRQMTLWYGKDQAIYEPMSKAHPRLDVQRIQGGSGSPPCLKVNSKNFGTLEKVRLEFLRLSMPVICQDQFTHIKKGSAADVERRLNLENIHRRQEEEEHFNQATNSEGGNKIIAGGAEYDPTDTDEEVEMLSSSSPLRENASNRVHVLSLSSPTDSMKRPPTCNSIESAATLQNGDAPVPILKNKKHALRRGLTDDRTDGSDRRSRKLHKQSESFDETAARDEGLSNGRLKRGSSETRLDVPAEGLGKQGRSGSKSSIMDKFSDISKKLNDHKDHKDKDAPKEKKERGKSPFSLFKKSKSRDTSPSSSFRNRSMDRQRLDIKPPSKWKTSSYRGDEKTSEFDEAPAINVHAPAVPPEFDLGPNAQPFIRPNASFGSLNDFESDADASELQALADIIDEYYYGVRIFPGQDPAHVYVGWVTPGFHMFSKEFDMKGIRNVIVCQLDVNYKMKSSFSRKNCYMVSAGDLQHRYGSQEATSSRRGSPGLLIGCHVDTSTGALSFTLNGKEVANKFAVEPGTMLFPAVFCEPTSKEVMQFELGRTKDTLPLSSVLFRGTKYALPQCPPRLDVQVLKQSQWSRVPNQALKVHTLKLSEIRGYSMLCEDPVPMMAIHIPEEDRCLDMLELIEHEHILKFHKKTLDLYQAVCSHGNHKMAHELIKHVDEKQLMYCILNEYVSGPLRMGFHNLLITLHLDTHAHLMEMTVNEYIIPLAFDPKSLKLCNRPNENDDALTRMRKSIPPLDVGVSIRPKLQIEKEAADRFKVTSEYKDLTSPYFPLDRLKHYIMHLLTQAVQKGAEHIRDPIGGSNENLFVPLLKVCDNLLVMGLLDDKDLMDLLKIIDPQSFDDSFKASGVKGLIHMKLAEPVQLELCFLLQHLCDSFLRHRIEAIVAFSDEFVTECQNDQLKRYHEIKQTDFPPAVMARKTREFRCPPQEQMRSLLSFRSENEEEANMCSCRPDLRDLLSNFHLDLLNTCRLKQIDEEGESGKEKEVEEKEVSWGEKLMTLVASKKTELSVEAPTNEQPDSIQKLIAATVVRWAKTDFIASQALVREMFSLLHRQYDGLGEVCRALEKTYVISSASTEDINNLLRALGITRALLNVQVGGEEEELLKTSLWELMDNKVFFQHPDLMRALGMHKTVQKLMVNTLNRSSQQKNQSAPHEDSISQRRNSSTGIAVVPPEDTAISDSADMVVMCSRFLCYFCRTGSHNQRAMFEHLSYLLDNSSMLLSRPSLRGSCPLDVAYSSLMDNNELALALRESHLEKVAIYLARCGIQSNAELVAKGYPDIGWDPVEGERFLDFFRFCVWVNGESVEENASLVVRLLIRRPESLGPALRGEGGGLLKAMKDGIKMSEQIAASKGDENSGFLQAVADEDEDGAQYLLQSKWDFSTLPPDDDEDYIDMGGAILTFYSVLVDLLGRCAPGEEAIKAGRSDSLRARAILRSLVSMEDLEGVLGLRFILPVSSPQQQVEEAENEATKEDLPPGLLPIHKAAIVLFLERVYGIEDQLTFFRLLENCFLPDLRAATTLDTAAASESDMALALNRYLCNSVLPLLTTHNFYFDDADHASTLLDSTLHTVYRLSKCRSLTKGQRDTVSDFLVALTSQLRPPMMTRLLRKLTVDVPALNENTVVPLRVLTHHYERCGRYYGSLGGFGGHGSATEEEKRLTMMLFSSIFDSLAQITYDPELFAKALPCLSAIGCALSPDYSLTNQDEQWYQQISDTDGVYNPNPIETS</sequence>
<dbReference type="GO" id="GO:0014808">
    <property type="term" value="P:release of sequestered calcium ion into cytosol by sarcoplasmic reticulum"/>
    <property type="evidence" value="ECO:0007669"/>
    <property type="project" value="TreeGrafter"/>
</dbReference>
<evidence type="ECO:0000256" key="5">
    <source>
        <dbReference type="ARBA" id="ARBA00022951"/>
    </source>
</evidence>
<evidence type="ECO:0000313" key="8">
    <source>
        <dbReference type="EMBL" id="CAH1792824.1"/>
    </source>
</evidence>
<feature type="region of interest" description="Disordered" evidence="6">
    <location>
        <begin position="1403"/>
        <end position="1427"/>
    </location>
</feature>
<dbReference type="PANTHER" id="PTHR46399:SF8">
    <property type="entry name" value="B30.2_SPRY DOMAIN-CONTAINING PROTEIN"/>
    <property type="match status" value="1"/>
</dbReference>
<keyword evidence="3" id="KW-0407">Ion channel</keyword>
<evidence type="ECO:0000313" key="9">
    <source>
        <dbReference type="Proteomes" id="UP000749559"/>
    </source>
</evidence>
<name>A0A8S4PI77_OWEFU</name>
<keyword evidence="5" id="KW-0703">Sarcoplasmic reticulum</keyword>
<protein>
    <recommendedName>
        <fullName evidence="7">B30.2/SPRY domain-containing protein</fullName>
    </recommendedName>
</protein>
<dbReference type="GO" id="GO:0005219">
    <property type="term" value="F:ryanodine-sensitive calcium-release channel activity"/>
    <property type="evidence" value="ECO:0007669"/>
    <property type="project" value="TreeGrafter"/>
</dbReference>
<evidence type="ECO:0000256" key="6">
    <source>
        <dbReference type="SAM" id="MobiDB-lite"/>
    </source>
</evidence>
<dbReference type="InterPro" id="IPR003032">
    <property type="entry name" value="Ryanodine_rcpt"/>
</dbReference>
<feature type="domain" description="B30.2/SPRY" evidence="7">
    <location>
        <begin position="585"/>
        <end position="801"/>
    </location>
</feature>
<dbReference type="FunFam" id="2.60.120.920:FF:000003">
    <property type="entry name" value="ryanodine receptor isoform X2"/>
    <property type="match status" value="1"/>
</dbReference>